<dbReference type="InterPro" id="IPR036388">
    <property type="entry name" value="WH-like_DNA-bd_sf"/>
</dbReference>
<dbReference type="NCBIfam" id="TIGR02937">
    <property type="entry name" value="sigma70-ECF"/>
    <property type="match status" value="1"/>
</dbReference>
<comment type="caution">
    <text evidence="2">The sequence shown here is derived from an EMBL/GenBank/DDBJ whole genome shotgun (WGS) entry which is preliminary data.</text>
</comment>
<keyword evidence="3" id="KW-1185">Reference proteome</keyword>
<dbReference type="InterPro" id="IPR013324">
    <property type="entry name" value="RNA_pol_sigma_r3/r4-like"/>
</dbReference>
<protein>
    <recommendedName>
        <fullName evidence="1">RNA polymerase sigma factor 70 region 4 type 2 domain-containing protein</fullName>
    </recommendedName>
</protein>
<feature type="domain" description="RNA polymerase sigma factor 70 region 4 type 2" evidence="1">
    <location>
        <begin position="26"/>
        <end position="71"/>
    </location>
</feature>
<dbReference type="CDD" id="cd06171">
    <property type="entry name" value="Sigma70_r4"/>
    <property type="match status" value="1"/>
</dbReference>
<reference evidence="2 3" key="1">
    <citation type="submission" date="2018-07" db="EMBL/GenBank/DDBJ databases">
        <title>Pedobacter sp. nov., isolated from soil.</title>
        <authorList>
            <person name="Zhou L.Y."/>
            <person name="Du Z.J."/>
        </authorList>
    </citation>
    <scope>NUCLEOTIDE SEQUENCE [LARGE SCALE GENOMIC DNA]</scope>
    <source>
        <strain evidence="2 3">JDX94</strain>
    </source>
</reference>
<dbReference type="Pfam" id="PF08281">
    <property type="entry name" value="Sigma70_r4_2"/>
    <property type="match status" value="1"/>
</dbReference>
<accession>A0A369PRI7</accession>
<dbReference type="GO" id="GO:0006352">
    <property type="term" value="P:DNA-templated transcription initiation"/>
    <property type="evidence" value="ECO:0007669"/>
    <property type="project" value="InterPro"/>
</dbReference>
<evidence type="ECO:0000313" key="3">
    <source>
        <dbReference type="Proteomes" id="UP000253961"/>
    </source>
</evidence>
<gene>
    <name evidence="2" type="ORF">DU508_16875</name>
</gene>
<sequence>MAYMSANNSELYTHIEEDLFAKENKELLQKVIDKLPPQRKKVFTLFRLEGKSYEEISNLLGISPSIVSDHLLKANRFIKAEILSALILSAFFANT</sequence>
<dbReference type="Gene3D" id="1.10.10.10">
    <property type="entry name" value="Winged helix-like DNA-binding domain superfamily/Winged helix DNA-binding domain"/>
    <property type="match status" value="1"/>
</dbReference>
<dbReference type="GO" id="GO:0016987">
    <property type="term" value="F:sigma factor activity"/>
    <property type="evidence" value="ECO:0007669"/>
    <property type="project" value="InterPro"/>
</dbReference>
<name>A0A369PRI7_9SPHI</name>
<evidence type="ECO:0000313" key="2">
    <source>
        <dbReference type="EMBL" id="RDC55251.1"/>
    </source>
</evidence>
<dbReference type="EMBL" id="QPKV01000007">
    <property type="protein sequence ID" value="RDC55251.1"/>
    <property type="molecule type" value="Genomic_DNA"/>
</dbReference>
<organism evidence="2 3">
    <name type="scientific">Pedobacter chinensis</name>
    <dbReference type="NCBI Taxonomy" id="2282421"/>
    <lineage>
        <taxon>Bacteria</taxon>
        <taxon>Pseudomonadati</taxon>
        <taxon>Bacteroidota</taxon>
        <taxon>Sphingobacteriia</taxon>
        <taxon>Sphingobacteriales</taxon>
        <taxon>Sphingobacteriaceae</taxon>
        <taxon>Pedobacter</taxon>
    </lineage>
</organism>
<dbReference type="AlphaFoldDB" id="A0A369PRI7"/>
<dbReference type="Proteomes" id="UP000253961">
    <property type="component" value="Unassembled WGS sequence"/>
</dbReference>
<dbReference type="GO" id="GO:0003677">
    <property type="term" value="F:DNA binding"/>
    <property type="evidence" value="ECO:0007669"/>
    <property type="project" value="InterPro"/>
</dbReference>
<proteinExistence type="predicted"/>
<dbReference type="InterPro" id="IPR014284">
    <property type="entry name" value="RNA_pol_sigma-70_dom"/>
</dbReference>
<evidence type="ECO:0000259" key="1">
    <source>
        <dbReference type="Pfam" id="PF08281"/>
    </source>
</evidence>
<dbReference type="SUPFAM" id="SSF88659">
    <property type="entry name" value="Sigma3 and sigma4 domains of RNA polymerase sigma factors"/>
    <property type="match status" value="1"/>
</dbReference>
<dbReference type="InterPro" id="IPR013249">
    <property type="entry name" value="RNA_pol_sigma70_r4_t2"/>
</dbReference>